<feature type="signal peptide" evidence="3">
    <location>
        <begin position="1"/>
        <end position="21"/>
    </location>
</feature>
<accession>A0ABD2A2W8</accession>
<evidence type="ECO:0000256" key="2">
    <source>
        <dbReference type="SAM" id="Phobius"/>
    </source>
</evidence>
<name>A0ABD2A2W8_VESSQ</name>
<dbReference type="EMBL" id="JAUDFV010000155">
    <property type="protein sequence ID" value="KAL2714974.1"/>
    <property type="molecule type" value="Genomic_DNA"/>
</dbReference>
<gene>
    <name evidence="4" type="ORF">V1478_014672</name>
</gene>
<dbReference type="Proteomes" id="UP001607302">
    <property type="component" value="Unassembled WGS sequence"/>
</dbReference>
<feature type="compositionally biased region" description="Basic residues" evidence="1">
    <location>
        <begin position="68"/>
        <end position="78"/>
    </location>
</feature>
<proteinExistence type="predicted"/>
<organism evidence="4 5">
    <name type="scientific">Vespula squamosa</name>
    <name type="common">Southern yellow jacket</name>
    <name type="synonym">Wasp</name>
    <dbReference type="NCBI Taxonomy" id="30214"/>
    <lineage>
        <taxon>Eukaryota</taxon>
        <taxon>Metazoa</taxon>
        <taxon>Ecdysozoa</taxon>
        <taxon>Arthropoda</taxon>
        <taxon>Hexapoda</taxon>
        <taxon>Insecta</taxon>
        <taxon>Pterygota</taxon>
        <taxon>Neoptera</taxon>
        <taxon>Endopterygota</taxon>
        <taxon>Hymenoptera</taxon>
        <taxon>Apocrita</taxon>
        <taxon>Aculeata</taxon>
        <taxon>Vespoidea</taxon>
        <taxon>Vespidae</taxon>
        <taxon>Vespinae</taxon>
        <taxon>Vespula</taxon>
    </lineage>
</organism>
<feature type="compositionally biased region" description="Polar residues" evidence="1">
    <location>
        <begin position="46"/>
        <end position="65"/>
    </location>
</feature>
<keyword evidence="2" id="KW-1133">Transmembrane helix</keyword>
<keyword evidence="3" id="KW-0732">Signal</keyword>
<protein>
    <submittedName>
        <fullName evidence="4">Uncharacterized protein</fullName>
    </submittedName>
</protein>
<evidence type="ECO:0000313" key="5">
    <source>
        <dbReference type="Proteomes" id="UP001607302"/>
    </source>
</evidence>
<sequence>MQTGWFLRFLMIFVYLHRASTRETNVESITTTINFEPATETPDIQKGTTVQSYREVSTQRRNPLVSSRRSRYYRRGYNKKPEDDVPDYMDDHDDHDDHHDHDEEDDHGDMKAISQPKVDYWAGYYDFLINEGSYKFWAVFQLATAALLIYSGFAALYYAKVNPPTTDEDYDDIFRRRRRKRYALSPSALDRPFSGLDDVTFQRILDAVAREIH</sequence>
<reference evidence="4 5" key="1">
    <citation type="journal article" date="2024" name="Ann. Entomol. Soc. Am.">
        <title>Genomic analyses of the southern and eastern yellowjacket wasps (Hymenoptera: Vespidae) reveal evolutionary signatures of social life.</title>
        <authorList>
            <person name="Catto M.A."/>
            <person name="Caine P.B."/>
            <person name="Orr S.E."/>
            <person name="Hunt B.G."/>
            <person name="Goodisman M.A.D."/>
        </authorList>
    </citation>
    <scope>NUCLEOTIDE SEQUENCE [LARGE SCALE GENOMIC DNA]</scope>
    <source>
        <strain evidence="4">233</strain>
        <tissue evidence="4">Head and thorax</tissue>
    </source>
</reference>
<feature type="compositionally biased region" description="Acidic residues" evidence="1">
    <location>
        <begin position="84"/>
        <end position="94"/>
    </location>
</feature>
<feature type="chain" id="PRO_5044812835" evidence="3">
    <location>
        <begin position="22"/>
        <end position="213"/>
    </location>
</feature>
<keyword evidence="5" id="KW-1185">Reference proteome</keyword>
<feature type="transmembrane region" description="Helical" evidence="2">
    <location>
        <begin position="136"/>
        <end position="159"/>
    </location>
</feature>
<comment type="caution">
    <text evidence="4">The sequence shown here is derived from an EMBL/GenBank/DDBJ whole genome shotgun (WGS) entry which is preliminary data.</text>
</comment>
<evidence type="ECO:0000256" key="3">
    <source>
        <dbReference type="SAM" id="SignalP"/>
    </source>
</evidence>
<keyword evidence="2" id="KW-0472">Membrane</keyword>
<feature type="region of interest" description="Disordered" evidence="1">
    <location>
        <begin position="39"/>
        <end position="110"/>
    </location>
</feature>
<dbReference type="AlphaFoldDB" id="A0ABD2A2W8"/>
<keyword evidence="2" id="KW-0812">Transmembrane</keyword>
<evidence type="ECO:0000313" key="4">
    <source>
        <dbReference type="EMBL" id="KAL2714974.1"/>
    </source>
</evidence>
<evidence type="ECO:0000256" key="1">
    <source>
        <dbReference type="SAM" id="MobiDB-lite"/>
    </source>
</evidence>